<evidence type="ECO:0000313" key="2">
    <source>
        <dbReference type="Proteomes" id="UP000784294"/>
    </source>
</evidence>
<dbReference type="EMBL" id="CAAALY010031875">
    <property type="protein sequence ID" value="VEL17272.1"/>
    <property type="molecule type" value="Genomic_DNA"/>
</dbReference>
<name>A0A3S5CFN5_9PLAT</name>
<proteinExistence type="predicted"/>
<protein>
    <submittedName>
        <fullName evidence="1">Uncharacterized protein</fullName>
    </submittedName>
</protein>
<accession>A0A3S5CFN5</accession>
<organism evidence="1 2">
    <name type="scientific">Protopolystoma xenopodis</name>
    <dbReference type="NCBI Taxonomy" id="117903"/>
    <lineage>
        <taxon>Eukaryota</taxon>
        <taxon>Metazoa</taxon>
        <taxon>Spiralia</taxon>
        <taxon>Lophotrochozoa</taxon>
        <taxon>Platyhelminthes</taxon>
        <taxon>Monogenea</taxon>
        <taxon>Polyopisthocotylea</taxon>
        <taxon>Polystomatidea</taxon>
        <taxon>Polystomatidae</taxon>
        <taxon>Protopolystoma</taxon>
    </lineage>
</organism>
<comment type="caution">
    <text evidence="1">The sequence shown here is derived from an EMBL/GenBank/DDBJ whole genome shotgun (WGS) entry which is preliminary data.</text>
</comment>
<keyword evidence="2" id="KW-1185">Reference proteome</keyword>
<evidence type="ECO:0000313" key="1">
    <source>
        <dbReference type="EMBL" id="VEL17272.1"/>
    </source>
</evidence>
<reference evidence="1" key="1">
    <citation type="submission" date="2018-11" db="EMBL/GenBank/DDBJ databases">
        <authorList>
            <consortium name="Pathogen Informatics"/>
        </authorList>
    </citation>
    <scope>NUCLEOTIDE SEQUENCE</scope>
</reference>
<dbReference type="Proteomes" id="UP000784294">
    <property type="component" value="Unassembled WGS sequence"/>
</dbReference>
<sequence>MQTQQSPLSVSFAVVMPPPIGQLDLFHLRFAPIPPNQPPRLGPSGRPLSRCHSLSSGLERVRVNTCKCPLKRFSPAVE</sequence>
<dbReference type="AlphaFoldDB" id="A0A3S5CFN5"/>
<gene>
    <name evidence="1" type="ORF">PXEA_LOCUS10712</name>
</gene>